<organism evidence="1 2">
    <name type="scientific">Macaca fascicularis</name>
    <name type="common">Crab-eating macaque</name>
    <name type="synonym">Cynomolgus monkey</name>
    <dbReference type="NCBI Taxonomy" id="9541"/>
    <lineage>
        <taxon>Eukaryota</taxon>
        <taxon>Metazoa</taxon>
        <taxon>Chordata</taxon>
        <taxon>Craniata</taxon>
        <taxon>Vertebrata</taxon>
        <taxon>Euteleostomi</taxon>
        <taxon>Mammalia</taxon>
        <taxon>Eutheria</taxon>
        <taxon>Euarchontoglires</taxon>
        <taxon>Primates</taxon>
        <taxon>Haplorrhini</taxon>
        <taxon>Catarrhini</taxon>
        <taxon>Cercopithecidae</taxon>
        <taxon>Cercopithecinae</taxon>
        <taxon>Macaca</taxon>
    </lineage>
</organism>
<name>A0A7N9CUX3_MACFA</name>
<dbReference type="Ensembl" id="ENSMFAT00000096172.1">
    <property type="protein sequence ID" value="ENSMFAP00000055991.1"/>
    <property type="gene ID" value="ENSMFAG00000053935.1"/>
</dbReference>
<sequence>MLIINLCYQPVISYHSAWNCRCSINNDGWMPGVAAHACNPSTLGGQGGQITRSGVRGHPGQHGETPSLLKIQKLARRGGTCLQSQLLGRLRQENCLNPGGGDCSEPRLRHCTPAWKQSEIPSHKTKQNKTKQNKTKTMMDGFVNQN</sequence>
<protein>
    <submittedName>
        <fullName evidence="1">Uncharacterized protein</fullName>
    </submittedName>
</protein>
<dbReference type="AlphaFoldDB" id="A0A7N9CUX3"/>
<evidence type="ECO:0000313" key="1">
    <source>
        <dbReference type="Ensembl" id="ENSMFAP00000055991.1"/>
    </source>
</evidence>
<reference evidence="1" key="3">
    <citation type="submission" date="2025-09" db="UniProtKB">
        <authorList>
            <consortium name="Ensembl"/>
        </authorList>
    </citation>
    <scope>IDENTIFICATION</scope>
</reference>
<dbReference type="GeneTree" id="ENSGT00940000163244"/>
<accession>A0A7N9CUX3</accession>
<keyword evidence="2" id="KW-1185">Reference proteome</keyword>
<dbReference type="Proteomes" id="UP000233100">
    <property type="component" value="Chromosome 15"/>
</dbReference>
<reference evidence="1 2" key="1">
    <citation type="submission" date="2013-03" db="EMBL/GenBank/DDBJ databases">
        <authorList>
            <person name="Warren W."/>
            <person name="Wilson R.K."/>
        </authorList>
    </citation>
    <scope>NUCLEOTIDE SEQUENCE</scope>
</reference>
<reference evidence="1" key="2">
    <citation type="submission" date="2025-08" db="UniProtKB">
        <authorList>
            <consortium name="Ensembl"/>
        </authorList>
    </citation>
    <scope>IDENTIFICATION</scope>
</reference>
<proteinExistence type="predicted"/>
<evidence type="ECO:0000313" key="2">
    <source>
        <dbReference type="Proteomes" id="UP000233100"/>
    </source>
</evidence>